<dbReference type="PANTHER" id="PTHR33516:SF2">
    <property type="entry name" value="LEXA REPRESSOR-RELATED"/>
    <property type="match status" value="1"/>
</dbReference>
<evidence type="ECO:0000313" key="2">
    <source>
        <dbReference type="EMBL" id="MCQ4921867.1"/>
    </source>
</evidence>
<reference evidence="2 3" key="1">
    <citation type="submission" date="2022-06" db="EMBL/GenBank/DDBJ databases">
        <title>Isolation of gut microbiota from human fecal samples.</title>
        <authorList>
            <person name="Pamer E.G."/>
            <person name="Barat B."/>
            <person name="Waligurski E."/>
            <person name="Medina S."/>
            <person name="Paddock L."/>
            <person name="Mostad J."/>
        </authorList>
    </citation>
    <scope>NUCLEOTIDE SEQUENCE [LARGE SCALE GENOMIC DNA]</scope>
    <source>
        <strain evidence="2 3">DFI.7.95</strain>
    </source>
</reference>
<name>A0ABT1S5W6_9FIRM</name>
<dbReference type="InterPro" id="IPR006199">
    <property type="entry name" value="LexA_DNA-bd_dom"/>
</dbReference>
<comment type="caution">
    <text evidence="2">The sequence shown here is derived from an EMBL/GenBank/DDBJ whole genome shotgun (WGS) entry which is preliminary data.</text>
</comment>
<dbReference type="Pfam" id="PF01726">
    <property type="entry name" value="LexA_DNA_bind"/>
    <property type="match status" value="1"/>
</dbReference>
<accession>A0ABT1S5W6</accession>
<dbReference type="RefSeq" id="WP_216562334.1">
    <property type="nucleotide sequence ID" value="NZ_JAHLOH010000053.1"/>
</dbReference>
<dbReference type="Proteomes" id="UP001524478">
    <property type="component" value="Unassembled WGS sequence"/>
</dbReference>
<proteinExistence type="predicted"/>
<keyword evidence="3" id="KW-1185">Reference proteome</keyword>
<evidence type="ECO:0000259" key="1">
    <source>
        <dbReference type="Pfam" id="PF01726"/>
    </source>
</evidence>
<feature type="domain" description="LexA repressor DNA-binding" evidence="1">
    <location>
        <begin position="2"/>
        <end position="63"/>
    </location>
</feature>
<protein>
    <submittedName>
        <fullName evidence="2">Helix-turn-helix domain-containing protein</fullName>
    </submittedName>
</protein>
<evidence type="ECO:0000313" key="3">
    <source>
        <dbReference type="Proteomes" id="UP001524478"/>
    </source>
</evidence>
<dbReference type="EMBL" id="JANGAC010000001">
    <property type="protein sequence ID" value="MCQ4921867.1"/>
    <property type="molecule type" value="Genomic_DNA"/>
</dbReference>
<dbReference type="InterPro" id="IPR050077">
    <property type="entry name" value="LexA_repressor"/>
</dbReference>
<dbReference type="PANTHER" id="PTHR33516">
    <property type="entry name" value="LEXA REPRESSOR"/>
    <property type="match status" value="1"/>
</dbReference>
<sequence length="70" mass="7877">MLTERESQVLNIILDYVKENGYAPSVRDICQLIGLSSPSTVHKYLKNLESKGFVERKGSSPRALKVLNKN</sequence>
<gene>
    <name evidence="2" type="ORF">NE686_02105</name>
</gene>
<organism evidence="2 3">
    <name type="scientific">Tissierella carlieri</name>
    <dbReference type="NCBI Taxonomy" id="689904"/>
    <lineage>
        <taxon>Bacteria</taxon>
        <taxon>Bacillati</taxon>
        <taxon>Bacillota</taxon>
        <taxon>Tissierellia</taxon>
        <taxon>Tissierellales</taxon>
        <taxon>Tissierellaceae</taxon>
        <taxon>Tissierella</taxon>
    </lineage>
</organism>